<keyword evidence="4" id="KW-1185">Reference proteome</keyword>
<dbReference type="SUPFAM" id="SSF55961">
    <property type="entry name" value="Bet v1-like"/>
    <property type="match status" value="1"/>
</dbReference>
<dbReference type="AlphaFoldDB" id="A0A7K0DU87"/>
<evidence type="ECO:0000256" key="1">
    <source>
        <dbReference type="ARBA" id="ARBA00006817"/>
    </source>
</evidence>
<evidence type="ECO:0000259" key="2">
    <source>
        <dbReference type="Pfam" id="PF08327"/>
    </source>
</evidence>
<accession>A0A7K0DU87</accession>
<sequence>MTTRPYHPSPLQHVELVEEGGRWSLVFTRDFPHDRETVWAALTEPDELREWAPYTADRSLGATGPVTLVMSDGPHRQELPGEVGIADRPELLEFTWGTDVLRWELTEYGAGTRLRLTHHLPDRAVAGMMAAGWHLCLDVAATLLDGTPIGPIVGAAAMDHGWPELNEQYSRRLGVETRQPPLGP</sequence>
<proteinExistence type="inferred from homology"/>
<dbReference type="RefSeq" id="WP_153345621.1">
    <property type="nucleotide sequence ID" value="NZ_WEGI01000010.1"/>
</dbReference>
<comment type="caution">
    <text evidence="3">The sequence shown here is derived from an EMBL/GenBank/DDBJ whole genome shotgun (WGS) entry which is preliminary data.</text>
</comment>
<dbReference type="Gene3D" id="3.30.530.20">
    <property type="match status" value="1"/>
</dbReference>
<dbReference type="CDD" id="cd08899">
    <property type="entry name" value="SRPBCC_CalC_Aha1-like_6"/>
    <property type="match status" value="1"/>
</dbReference>
<dbReference type="InterPro" id="IPR013538">
    <property type="entry name" value="ASHA1/2-like_C"/>
</dbReference>
<organism evidence="3 4">
    <name type="scientific">Nocardia aurantia</name>
    <dbReference type="NCBI Taxonomy" id="2585199"/>
    <lineage>
        <taxon>Bacteria</taxon>
        <taxon>Bacillati</taxon>
        <taxon>Actinomycetota</taxon>
        <taxon>Actinomycetes</taxon>
        <taxon>Mycobacteriales</taxon>
        <taxon>Nocardiaceae</taxon>
        <taxon>Nocardia</taxon>
    </lineage>
</organism>
<comment type="similarity">
    <text evidence="1">Belongs to the AHA1 family.</text>
</comment>
<dbReference type="Proteomes" id="UP000431401">
    <property type="component" value="Unassembled WGS sequence"/>
</dbReference>
<protein>
    <recommendedName>
        <fullName evidence="2">Activator of Hsp90 ATPase homologue 1/2-like C-terminal domain-containing protein</fullName>
    </recommendedName>
</protein>
<reference evidence="3 4" key="1">
    <citation type="submission" date="2019-10" db="EMBL/GenBank/DDBJ databases">
        <title>Nocardia macrotermitis sp. nov. and Nocardia aurantia sp. nov., isolated from the gut of fungus growing-termite Macrotermes natalensis.</title>
        <authorList>
            <person name="Benndorf R."/>
            <person name="Schwitalla J."/>
            <person name="Martin K."/>
            <person name="De Beer W."/>
            <person name="Kaster A.-K."/>
            <person name="Vollmers J."/>
            <person name="Poulsen M."/>
            <person name="Beemelmanns C."/>
        </authorList>
    </citation>
    <scope>NUCLEOTIDE SEQUENCE [LARGE SCALE GENOMIC DNA]</scope>
    <source>
        <strain evidence="3 4">RB56</strain>
    </source>
</reference>
<dbReference type="Pfam" id="PF08327">
    <property type="entry name" value="AHSA1"/>
    <property type="match status" value="1"/>
</dbReference>
<dbReference type="InterPro" id="IPR023393">
    <property type="entry name" value="START-like_dom_sf"/>
</dbReference>
<evidence type="ECO:0000313" key="4">
    <source>
        <dbReference type="Proteomes" id="UP000431401"/>
    </source>
</evidence>
<evidence type="ECO:0000313" key="3">
    <source>
        <dbReference type="EMBL" id="MQY29097.1"/>
    </source>
</evidence>
<name>A0A7K0DU87_9NOCA</name>
<feature type="domain" description="Activator of Hsp90 ATPase homologue 1/2-like C-terminal" evidence="2">
    <location>
        <begin position="34"/>
        <end position="139"/>
    </location>
</feature>
<dbReference type="EMBL" id="WEGI01000010">
    <property type="protein sequence ID" value="MQY29097.1"/>
    <property type="molecule type" value="Genomic_DNA"/>
</dbReference>
<gene>
    <name evidence="3" type="ORF">NRB56_46860</name>
</gene>
<dbReference type="OrthoDB" id="9803476at2"/>